<dbReference type="Proteomes" id="UP000225199">
    <property type="component" value="Unassembled WGS sequence"/>
</dbReference>
<gene>
    <name evidence="2" type="ORF">CA840_10075</name>
</gene>
<organism evidence="2 3">
    <name type="scientific">Fusobacterium nucleatum subsp. polymorphum</name>
    <name type="common">Fusobacterium polymorphum</name>
    <dbReference type="NCBI Taxonomy" id="76857"/>
    <lineage>
        <taxon>Bacteria</taxon>
        <taxon>Fusobacteriati</taxon>
        <taxon>Fusobacteriota</taxon>
        <taxon>Fusobacteriia</taxon>
        <taxon>Fusobacteriales</taxon>
        <taxon>Fusobacteriaceae</taxon>
        <taxon>Fusobacterium</taxon>
    </lineage>
</organism>
<dbReference type="EMBL" id="NIRJ01000001">
    <property type="protein sequence ID" value="PHH97611.1"/>
    <property type="molecule type" value="Genomic_DNA"/>
</dbReference>
<dbReference type="SUPFAM" id="SSF140125">
    <property type="entry name" value="Rabenosyn-5 Rab-binding domain-like"/>
    <property type="match status" value="1"/>
</dbReference>
<reference evidence="2 3" key="1">
    <citation type="submission" date="2017-06" db="EMBL/GenBank/DDBJ databases">
        <title>Draft genome sequence of Fusobacterium nucleatum subsp. polymorphum KCOM 1002 (=ChDC F175).</title>
        <authorList>
            <person name="Kook J.-K."/>
            <person name="Park S.-N."/>
            <person name="Lim Y.K."/>
            <person name="Roh H."/>
        </authorList>
    </citation>
    <scope>NUCLEOTIDE SEQUENCE [LARGE SCALE GENOMIC DNA]</scope>
    <source>
        <strain evidence="3">KCOM 1002 (ChDC F175)</strain>
    </source>
</reference>
<protein>
    <submittedName>
        <fullName evidence="2">Uncharacterized protein</fullName>
    </submittedName>
</protein>
<accession>A0A2C6B165</accession>
<keyword evidence="1" id="KW-0175">Coiled coil</keyword>
<feature type="coiled-coil region" evidence="1">
    <location>
        <begin position="10"/>
        <end position="53"/>
    </location>
</feature>
<dbReference type="InterPro" id="IPR036531">
    <property type="entry name" value="Rbsn_Rab-bd_sf"/>
</dbReference>
<name>A0A2C6B165_FUSNP</name>
<proteinExistence type="predicted"/>
<comment type="caution">
    <text evidence="2">The sequence shown here is derived from an EMBL/GenBank/DDBJ whole genome shotgun (WGS) entry which is preliminary data.</text>
</comment>
<evidence type="ECO:0000313" key="3">
    <source>
        <dbReference type="Proteomes" id="UP000225199"/>
    </source>
</evidence>
<evidence type="ECO:0000256" key="1">
    <source>
        <dbReference type="SAM" id="Coils"/>
    </source>
</evidence>
<dbReference type="AlphaFoldDB" id="A0A2C6B165"/>
<sequence length="66" mass="8135">MNKFFNPNPLEFKKMEKERVINELEKAIKKAEIEERMEDVENLKKELKDLTYESFWDKFIKSSIMY</sequence>
<evidence type="ECO:0000313" key="2">
    <source>
        <dbReference type="EMBL" id="PHH97611.1"/>
    </source>
</evidence>